<dbReference type="GO" id="GO:0005634">
    <property type="term" value="C:nucleus"/>
    <property type="evidence" value="ECO:0007669"/>
    <property type="project" value="TreeGrafter"/>
</dbReference>
<dbReference type="PANTHER" id="PTHR15410:SF2">
    <property type="entry name" value="HIRA-INTERACTING PROTEIN 3"/>
    <property type="match status" value="1"/>
</dbReference>
<proteinExistence type="predicted"/>
<dbReference type="InterPro" id="IPR037647">
    <property type="entry name" value="HIRIP3"/>
</dbReference>
<gene>
    <name evidence="1" type="ORF">Taro_051341</name>
</gene>
<accession>A0A843XGU5</accession>
<dbReference type="EMBL" id="NMUH01008131">
    <property type="protein sequence ID" value="MQM18347.1"/>
    <property type="molecule type" value="Genomic_DNA"/>
</dbReference>
<dbReference type="PANTHER" id="PTHR15410">
    <property type="entry name" value="HIRA-INTERACTING PROTEIN 3"/>
    <property type="match status" value="1"/>
</dbReference>
<evidence type="ECO:0000313" key="1">
    <source>
        <dbReference type="EMBL" id="MQM18347.1"/>
    </source>
</evidence>
<dbReference type="OrthoDB" id="514832at2759"/>
<keyword evidence="2" id="KW-1185">Reference proteome</keyword>
<reference evidence="1" key="1">
    <citation type="submission" date="2017-07" db="EMBL/GenBank/DDBJ databases">
        <title>Taro Niue Genome Assembly and Annotation.</title>
        <authorList>
            <person name="Atibalentja N."/>
            <person name="Keating K."/>
            <person name="Fields C.J."/>
        </authorList>
    </citation>
    <scope>NUCLEOTIDE SEQUENCE</scope>
    <source>
        <strain evidence="1">Niue_2</strain>
        <tissue evidence="1">Leaf</tissue>
    </source>
</reference>
<evidence type="ECO:0008006" key="3">
    <source>
        <dbReference type="Google" id="ProtNLM"/>
    </source>
</evidence>
<dbReference type="Proteomes" id="UP000652761">
    <property type="component" value="Unassembled WGS sequence"/>
</dbReference>
<dbReference type="AlphaFoldDB" id="A0A843XGU5"/>
<sequence>MEAEAEAEAARKAEEGIEEKILGALRARVSDFKEQADSITLENVRRTLEKDLGMNAYALDAHKRFIKQSLEQV</sequence>
<evidence type="ECO:0000313" key="2">
    <source>
        <dbReference type="Proteomes" id="UP000652761"/>
    </source>
</evidence>
<comment type="caution">
    <text evidence="1">The sequence shown here is derived from an EMBL/GenBank/DDBJ whole genome shotgun (WGS) entry which is preliminary data.</text>
</comment>
<protein>
    <recommendedName>
        <fullName evidence="3">DEK</fullName>
    </recommendedName>
</protein>
<name>A0A843XGU5_COLES</name>
<organism evidence="1 2">
    <name type="scientific">Colocasia esculenta</name>
    <name type="common">Wild taro</name>
    <name type="synonym">Arum esculentum</name>
    <dbReference type="NCBI Taxonomy" id="4460"/>
    <lineage>
        <taxon>Eukaryota</taxon>
        <taxon>Viridiplantae</taxon>
        <taxon>Streptophyta</taxon>
        <taxon>Embryophyta</taxon>
        <taxon>Tracheophyta</taxon>
        <taxon>Spermatophyta</taxon>
        <taxon>Magnoliopsida</taxon>
        <taxon>Liliopsida</taxon>
        <taxon>Araceae</taxon>
        <taxon>Aroideae</taxon>
        <taxon>Colocasieae</taxon>
        <taxon>Colocasia</taxon>
    </lineage>
</organism>